<feature type="signal peptide" evidence="1">
    <location>
        <begin position="1"/>
        <end position="23"/>
    </location>
</feature>
<dbReference type="Proteomes" id="UP000832034">
    <property type="component" value="Chromosome"/>
</dbReference>
<keyword evidence="1" id="KW-0732">Signal</keyword>
<dbReference type="Pfam" id="PF05494">
    <property type="entry name" value="MlaC"/>
    <property type="match status" value="1"/>
</dbReference>
<dbReference type="PANTHER" id="PTHR36573">
    <property type="entry name" value="INTERMEMBRANE PHOSPHOLIPID TRANSPORT SYSTEM BINDING PROTEIN MLAC"/>
    <property type="match status" value="1"/>
</dbReference>
<reference evidence="2" key="2">
    <citation type="journal article" date="2022" name="Res Sq">
        <title>Evolution of multicellular longitudinally dividing oral cavity symbionts (Neisseriaceae).</title>
        <authorList>
            <person name="Nyongesa S."/>
            <person name="Weber P."/>
            <person name="Bernet E."/>
            <person name="Pullido F."/>
            <person name="Nieckarz M."/>
            <person name="Delaby M."/>
            <person name="Nieves C."/>
            <person name="Viehboeck T."/>
            <person name="Krause N."/>
            <person name="Rivera-Millot A."/>
            <person name="Nakamura A."/>
            <person name="Vischer N."/>
            <person name="VanNieuwenhze M."/>
            <person name="Brun Y."/>
            <person name="Cava F."/>
            <person name="Bulgheresi S."/>
            <person name="Veyrier F."/>
        </authorList>
    </citation>
    <scope>NUCLEOTIDE SEQUENCE</scope>
    <source>
        <strain evidence="2">SAG 1488-6</strain>
    </source>
</reference>
<name>A0ABY4E8E0_VITST</name>
<dbReference type="RefSeq" id="WP_019959006.1">
    <property type="nucleotide sequence ID" value="NZ_CP091512.1"/>
</dbReference>
<protein>
    <submittedName>
        <fullName evidence="2">ABC transporter substrate-binding protein</fullName>
    </submittedName>
</protein>
<sequence length="203" mass="23229">MKTWWQSCWMILCVFFSIQLAQANNLTHPAQLQMQQNTNAIMAIINDNSLNNPQKIQRLNVYADRHLDYQRIAALSVGQPWRQFTTQQKQDFIAAFKDMMISVYANTALLAAQNAKITVLPRNSSDNTATQARVYTQILNNKNKSYAVDYQMYKSGNTWKIYNINVEGASVVTIYRNQFGEVIQKQGIDGLIQALRNKTIAVK</sequence>
<dbReference type="InterPro" id="IPR042245">
    <property type="entry name" value="Tgt2/MlaC_sf"/>
</dbReference>
<dbReference type="EMBL" id="CP091512">
    <property type="protein sequence ID" value="UOO91534.1"/>
    <property type="molecule type" value="Genomic_DNA"/>
</dbReference>
<evidence type="ECO:0000313" key="3">
    <source>
        <dbReference type="Proteomes" id="UP000832034"/>
    </source>
</evidence>
<evidence type="ECO:0000256" key="1">
    <source>
        <dbReference type="SAM" id="SignalP"/>
    </source>
</evidence>
<keyword evidence="3" id="KW-1185">Reference proteome</keyword>
<feature type="chain" id="PRO_5047154245" evidence="1">
    <location>
        <begin position="24"/>
        <end position="203"/>
    </location>
</feature>
<dbReference type="PANTHER" id="PTHR36573:SF1">
    <property type="entry name" value="INTERMEMBRANE PHOSPHOLIPID TRANSPORT SYSTEM BINDING PROTEIN MLAC"/>
    <property type="match status" value="1"/>
</dbReference>
<accession>A0ABY4E8E0</accession>
<gene>
    <name evidence="2" type="ORF">LVJ81_07620</name>
</gene>
<dbReference type="InterPro" id="IPR008869">
    <property type="entry name" value="MlaC/ttg2D"/>
</dbReference>
<evidence type="ECO:0000313" key="2">
    <source>
        <dbReference type="EMBL" id="UOO91534.1"/>
    </source>
</evidence>
<organism evidence="2 3">
    <name type="scientific">Vitreoscilla stercoraria</name>
    <dbReference type="NCBI Taxonomy" id="61"/>
    <lineage>
        <taxon>Bacteria</taxon>
        <taxon>Pseudomonadati</taxon>
        <taxon>Pseudomonadota</taxon>
        <taxon>Betaproteobacteria</taxon>
        <taxon>Neisseriales</taxon>
        <taxon>Neisseriaceae</taxon>
        <taxon>Vitreoscilla</taxon>
    </lineage>
</organism>
<reference evidence="2" key="1">
    <citation type="submission" date="2021-12" db="EMBL/GenBank/DDBJ databases">
        <authorList>
            <person name="Veyrier F.J."/>
        </authorList>
    </citation>
    <scope>NUCLEOTIDE SEQUENCE</scope>
    <source>
        <strain evidence="2">SAG 1488-6</strain>
    </source>
</reference>
<dbReference type="PIRSF" id="PIRSF004649">
    <property type="entry name" value="MlaC"/>
    <property type="match status" value="1"/>
</dbReference>
<proteinExistence type="predicted"/>
<dbReference type="Gene3D" id="3.10.450.710">
    <property type="entry name" value="Tgt2/MlaC"/>
    <property type="match status" value="1"/>
</dbReference>